<evidence type="ECO:0000256" key="2">
    <source>
        <dbReference type="ARBA" id="ARBA00022603"/>
    </source>
</evidence>
<dbReference type="Pfam" id="PF01189">
    <property type="entry name" value="Methyltr_RsmB-F"/>
    <property type="match status" value="1"/>
</dbReference>
<accession>A0A840VJV4</accession>
<dbReference type="InterPro" id="IPR049560">
    <property type="entry name" value="MeTrfase_RsmB-F_NOP2_cat"/>
</dbReference>
<dbReference type="PANTHER" id="PTHR22807:SF53">
    <property type="entry name" value="RIBOSOMAL RNA SMALL SUBUNIT METHYLTRANSFERASE B-RELATED"/>
    <property type="match status" value="1"/>
</dbReference>
<dbReference type="InterPro" id="IPR054728">
    <property type="entry name" value="RsmB-like_ferredoxin"/>
</dbReference>
<dbReference type="GO" id="GO:0003723">
    <property type="term" value="F:RNA binding"/>
    <property type="evidence" value="ECO:0007669"/>
    <property type="project" value="UniProtKB-UniRule"/>
</dbReference>
<dbReference type="InterPro" id="IPR001678">
    <property type="entry name" value="MeTrfase_RsmB-F_NOP2_dom"/>
</dbReference>
<keyword evidence="9" id="KW-1185">Reference proteome</keyword>
<dbReference type="RefSeq" id="WP_183264831.1">
    <property type="nucleotide sequence ID" value="NZ_JACHFJ010000001.1"/>
</dbReference>
<comment type="similarity">
    <text evidence="1 6">Belongs to the class I-like SAM-binding methyltransferase superfamily. RsmB/NOP family.</text>
</comment>
<sequence>MTPAGQLAAAIDLLTEIEADPRPADAVANHFFRNRRFIGGGDRRAVSTLVWGVLRARRHLGWWLEKLRAPQTPRLLLAAQAIFSGQTPHKIALAFTSGRYGPPPLSPEESAVLERFAGHTLEHPEMPEAVKYEIPDWILPKLKAQFGSALEAEMAAMNEPAPLDLRVNMLKSTREAAIGALAREGLRAEPTAYSPWGLRLANRQSVTQGQAFQDGLVEIQDEGSQLIALAVDAHPGMRVVDYCAGAGGKTLAIAMTMENKGHIVACDVSVPRLEGAIKRLRRAGVHNAERHLLEPGDKWLKRQGQKFDRVLVDAPCSGTGTWRRNPDARTRLTEADLAELTQKQAMILDQAQKLVKPGGKLVYATCSVLNDENESQVEAFLARYPMFEQLPIEAPAALRGAALRLSPRVHGTDGFFAAVLVRRET</sequence>
<protein>
    <submittedName>
        <fullName evidence="8">16S rRNA (Cytosine967-C5)-methyltransferase</fullName>
        <ecNumber evidence="8">2.1.1.176</ecNumber>
    </submittedName>
</protein>
<comment type="caution">
    <text evidence="6">Lacks conserved residue(s) required for the propagation of feature annotation.</text>
</comment>
<dbReference type="PROSITE" id="PS01153">
    <property type="entry name" value="NOL1_NOP2_SUN"/>
    <property type="match status" value="1"/>
</dbReference>
<feature type="active site" description="Nucleophile" evidence="6">
    <location>
        <position position="366"/>
    </location>
</feature>
<dbReference type="PANTHER" id="PTHR22807">
    <property type="entry name" value="NOP2 YEAST -RELATED NOL1/NOP2/FMU SUN DOMAIN-CONTAINING"/>
    <property type="match status" value="1"/>
</dbReference>
<evidence type="ECO:0000256" key="1">
    <source>
        <dbReference type="ARBA" id="ARBA00007494"/>
    </source>
</evidence>
<dbReference type="SUPFAM" id="SSF48013">
    <property type="entry name" value="NusB-like"/>
    <property type="match status" value="1"/>
</dbReference>
<dbReference type="Gene3D" id="3.40.50.150">
    <property type="entry name" value="Vaccinia Virus protein VP39"/>
    <property type="match status" value="1"/>
</dbReference>
<gene>
    <name evidence="8" type="ORF">HNP71_000024</name>
</gene>
<feature type="domain" description="SAM-dependent MTase RsmB/NOP-type" evidence="7">
    <location>
        <begin position="153"/>
        <end position="423"/>
    </location>
</feature>
<dbReference type="InterPro" id="IPR029063">
    <property type="entry name" value="SAM-dependent_MTases_sf"/>
</dbReference>
<name>A0A840VJV4_9PROT</name>
<dbReference type="SUPFAM" id="SSF53335">
    <property type="entry name" value="S-adenosyl-L-methionine-dependent methyltransferases"/>
    <property type="match status" value="1"/>
</dbReference>
<dbReference type="Pfam" id="PF22458">
    <property type="entry name" value="RsmF-B_ferredox"/>
    <property type="match status" value="1"/>
</dbReference>
<dbReference type="InterPro" id="IPR035926">
    <property type="entry name" value="NusB-like_sf"/>
</dbReference>
<proteinExistence type="inferred from homology"/>
<dbReference type="InterPro" id="IPR023267">
    <property type="entry name" value="RCMT"/>
</dbReference>
<evidence type="ECO:0000256" key="4">
    <source>
        <dbReference type="ARBA" id="ARBA00022691"/>
    </source>
</evidence>
<evidence type="ECO:0000313" key="8">
    <source>
        <dbReference type="EMBL" id="MBB5371800.1"/>
    </source>
</evidence>
<evidence type="ECO:0000313" key="9">
    <source>
        <dbReference type="Proteomes" id="UP000553706"/>
    </source>
</evidence>
<dbReference type="Proteomes" id="UP000553706">
    <property type="component" value="Unassembled WGS sequence"/>
</dbReference>
<dbReference type="GO" id="GO:0008173">
    <property type="term" value="F:RNA methyltransferase activity"/>
    <property type="evidence" value="ECO:0007669"/>
    <property type="project" value="InterPro"/>
</dbReference>
<evidence type="ECO:0000256" key="3">
    <source>
        <dbReference type="ARBA" id="ARBA00022679"/>
    </source>
</evidence>
<dbReference type="AlphaFoldDB" id="A0A840VJV4"/>
<reference evidence="8 9" key="1">
    <citation type="submission" date="2020-08" db="EMBL/GenBank/DDBJ databases">
        <title>Genomic Encyclopedia of Type Strains, Phase IV (KMG-IV): sequencing the most valuable type-strain genomes for metagenomic binning, comparative biology and taxonomic classification.</title>
        <authorList>
            <person name="Goeker M."/>
        </authorList>
    </citation>
    <scope>NUCLEOTIDE SEQUENCE [LARGE SCALE GENOMIC DNA]</scope>
    <source>
        <strain evidence="8 9">DSM 27026</strain>
    </source>
</reference>
<dbReference type="Gene3D" id="3.30.70.1170">
    <property type="entry name" value="Sun protein, domain 3"/>
    <property type="match status" value="1"/>
</dbReference>
<keyword evidence="4 6" id="KW-0949">S-adenosyl-L-methionine</keyword>
<keyword evidence="2 6" id="KW-0489">Methyltransferase</keyword>
<organism evidence="8 9">
    <name type="scientific">Acidocella aromatica</name>
    <dbReference type="NCBI Taxonomy" id="1303579"/>
    <lineage>
        <taxon>Bacteria</taxon>
        <taxon>Pseudomonadati</taxon>
        <taxon>Pseudomonadota</taxon>
        <taxon>Alphaproteobacteria</taxon>
        <taxon>Acetobacterales</taxon>
        <taxon>Acidocellaceae</taxon>
        <taxon>Acidocella</taxon>
    </lineage>
</organism>
<dbReference type="GO" id="GO:0001510">
    <property type="term" value="P:RNA methylation"/>
    <property type="evidence" value="ECO:0007669"/>
    <property type="project" value="InterPro"/>
</dbReference>
<keyword evidence="5 6" id="KW-0694">RNA-binding</keyword>
<feature type="binding site" evidence="6">
    <location>
        <position position="313"/>
    </location>
    <ligand>
        <name>S-adenosyl-L-methionine</name>
        <dbReference type="ChEBI" id="CHEBI:59789"/>
    </ligand>
</feature>
<feature type="binding site" evidence="6">
    <location>
        <position position="267"/>
    </location>
    <ligand>
        <name>S-adenosyl-L-methionine</name>
        <dbReference type="ChEBI" id="CHEBI:59789"/>
    </ligand>
</feature>
<evidence type="ECO:0000256" key="6">
    <source>
        <dbReference type="PROSITE-ProRule" id="PRU01023"/>
    </source>
</evidence>
<evidence type="ECO:0000256" key="5">
    <source>
        <dbReference type="ARBA" id="ARBA00022884"/>
    </source>
</evidence>
<dbReference type="EMBL" id="JACHFJ010000001">
    <property type="protein sequence ID" value="MBB5371800.1"/>
    <property type="molecule type" value="Genomic_DNA"/>
</dbReference>
<dbReference type="PRINTS" id="PR02008">
    <property type="entry name" value="RCMTFAMILY"/>
</dbReference>
<comment type="caution">
    <text evidence="8">The sequence shown here is derived from an EMBL/GenBank/DDBJ whole genome shotgun (WGS) entry which is preliminary data.</text>
</comment>
<keyword evidence="3 6" id="KW-0808">Transferase</keyword>
<dbReference type="EC" id="2.1.1.176" evidence="8"/>
<evidence type="ECO:0000259" key="7">
    <source>
        <dbReference type="PROSITE" id="PS51686"/>
    </source>
</evidence>
<dbReference type="InterPro" id="IPR018314">
    <property type="entry name" value="RsmB/NOL1/NOP2-like_CS"/>
</dbReference>
<dbReference type="PROSITE" id="PS51686">
    <property type="entry name" value="SAM_MT_RSMB_NOP"/>
    <property type="match status" value="1"/>
</dbReference>
<dbReference type="CDD" id="cd02440">
    <property type="entry name" value="AdoMet_MTases"/>
    <property type="match status" value="1"/>
</dbReference>